<accession>I4FV35</accession>
<dbReference type="AlphaFoldDB" id="I4FV35"/>
<evidence type="ECO:0000313" key="1">
    <source>
        <dbReference type="EMBL" id="CCH99510.1"/>
    </source>
</evidence>
<protein>
    <submittedName>
        <fullName evidence="1">Uncharacterized protein</fullName>
    </submittedName>
</protein>
<evidence type="ECO:0000313" key="2">
    <source>
        <dbReference type="Proteomes" id="UP000003172"/>
    </source>
</evidence>
<proteinExistence type="predicted"/>
<gene>
    <name evidence="1" type="ORF">MICAB_6340003</name>
</gene>
<reference evidence="1 2" key="1">
    <citation type="submission" date="2012-04" db="EMBL/GenBank/DDBJ databases">
        <authorList>
            <person name="Genoscope - CEA"/>
        </authorList>
    </citation>
    <scope>NUCLEOTIDE SEQUENCE [LARGE SCALE GENOMIC DNA]</scope>
    <source>
        <strain evidence="1 2">9717</strain>
    </source>
</reference>
<sequence>MTFYPHLNFCINVNRNRSGGGCQVAISIDSMGGLSWGSINVEGEVLPLQAQIAERHQFPYQVTR</sequence>
<dbReference type="Proteomes" id="UP000003172">
    <property type="component" value="Unassembled WGS sequence"/>
</dbReference>
<organism evidence="1 2">
    <name type="scientific">Microcystis aeruginosa PCC 9717</name>
    <dbReference type="NCBI Taxonomy" id="1160286"/>
    <lineage>
        <taxon>Bacteria</taxon>
        <taxon>Bacillati</taxon>
        <taxon>Cyanobacteriota</taxon>
        <taxon>Cyanophyceae</taxon>
        <taxon>Oscillatoriophycideae</taxon>
        <taxon>Chroococcales</taxon>
        <taxon>Microcystaceae</taxon>
        <taxon>Microcystis</taxon>
    </lineage>
</organism>
<dbReference type="EMBL" id="CAII01000595">
    <property type="protein sequence ID" value="CCH99510.1"/>
    <property type="molecule type" value="Genomic_DNA"/>
</dbReference>
<dbReference type="HOGENOM" id="CLU_2936408_0_0_3"/>
<comment type="caution">
    <text evidence="1">The sequence shown here is derived from an EMBL/GenBank/DDBJ whole genome shotgun (WGS) entry which is preliminary data.</text>
</comment>
<name>I4FV35_MICAE</name>